<organism evidence="7 8">
    <name type="scientific">Aspergillus pseudoustus</name>
    <dbReference type="NCBI Taxonomy" id="1810923"/>
    <lineage>
        <taxon>Eukaryota</taxon>
        <taxon>Fungi</taxon>
        <taxon>Dikarya</taxon>
        <taxon>Ascomycota</taxon>
        <taxon>Pezizomycotina</taxon>
        <taxon>Eurotiomycetes</taxon>
        <taxon>Eurotiomycetidae</taxon>
        <taxon>Eurotiales</taxon>
        <taxon>Aspergillaceae</taxon>
        <taxon>Aspergillus</taxon>
        <taxon>Aspergillus subgen. Nidulantes</taxon>
    </lineage>
</organism>
<evidence type="ECO:0000313" key="7">
    <source>
        <dbReference type="EMBL" id="KAL2838090.1"/>
    </source>
</evidence>
<keyword evidence="3 5" id="KW-0378">Hydrolase</keyword>
<protein>
    <submittedName>
        <fullName evidence="7">Glycoside hydrolase family 43 protein</fullName>
    </submittedName>
</protein>
<evidence type="ECO:0000256" key="3">
    <source>
        <dbReference type="ARBA" id="ARBA00022801"/>
    </source>
</evidence>
<comment type="caution">
    <text evidence="7">The sequence shown here is derived from an EMBL/GenBank/DDBJ whole genome shotgun (WGS) entry which is preliminary data.</text>
</comment>
<dbReference type="InterPro" id="IPR023296">
    <property type="entry name" value="Glyco_hydro_beta-prop_sf"/>
</dbReference>
<dbReference type="Proteomes" id="UP001610446">
    <property type="component" value="Unassembled WGS sequence"/>
</dbReference>
<dbReference type="PANTHER" id="PTHR42812">
    <property type="entry name" value="BETA-XYLOSIDASE"/>
    <property type="match status" value="1"/>
</dbReference>
<dbReference type="PANTHER" id="PTHR42812:SF17">
    <property type="entry name" value="BETA-XYLOSIDASE C-TERMINAL CONCANAVALIN A-LIKE DOMAIN-CONTAINING PROTEIN-RELATED"/>
    <property type="match status" value="1"/>
</dbReference>
<dbReference type="Pfam" id="PF17851">
    <property type="entry name" value="GH43_C2"/>
    <property type="match status" value="1"/>
</dbReference>
<dbReference type="SUPFAM" id="SSF49899">
    <property type="entry name" value="Concanavalin A-like lectins/glucanases"/>
    <property type="match status" value="1"/>
</dbReference>
<dbReference type="InterPro" id="IPR051795">
    <property type="entry name" value="Glycosyl_Hydrlase_43"/>
</dbReference>
<dbReference type="SUPFAM" id="SSF75005">
    <property type="entry name" value="Arabinanase/levansucrase/invertase"/>
    <property type="match status" value="1"/>
</dbReference>
<evidence type="ECO:0000256" key="5">
    <source>
        <dbReference type="RuleBase" id="RU361187"/>
    </source>
</evidence>
<dbReference type="Gene3D" id="2.115.10.20">
    <property type="entry name" value="Glycosyl hydrolase domain, family 43"/>
    <property type="match status" value="1"/>
</dbReference>
<dbReference type="Pfam" id="PF04616">
    <property type="entry name" value="Glyco_hydro_43"/>
    <property type="match status" value="1"/>
</dbReference>
<evidence type="ECO:0000256" key="2">
    <source>
        <dbReference type="ARBA" id="ARBA00022729"/>
    </source>
</evidence>
<keyword evidence="2" id="KW-0732">Signal</keyword>
<dbReference type="InterPro" id="IPR006710">
    <property type="entry name" value="Glyco_hydro_43"/>
</dbReference>
<dbReference type="CDD" id="cd18833">
    <property type="entry name" value="GH43_PcXyl-like"/>
    <property type="match status" value="1"/>
</dbReference>
<gene>
    <name evidence="7" type="ORF">BJY01DRAFT_258159</name>
</gene>
<dbReference type="GO" id="GO:0016787">
    <property type="term" value="F:hydrolase activity"/>
    <property type="evidence" value="ECO:0007669"/>
    <property type="project" value="UniProtKB-KW"/>
</dbReference>
<keyword evidence="8" id="KW-1185">Reference proteome</keyword>
<dbReference type="EMBL" id="JBFXLU010000150">
    <property type="protein sequence ID" value="KAL2838090.1"/>
    <property type="molecule type" value="Genomic_DNA"/>
</dbReference>
<dbReference type="InterPro" id="IPR041542">
    <property type="entry name" value="GH43_C2"/>
</dbReference>
<comment type="similarity">
    <text evidence="1 5">Belongs to the glycosyl hydrolase 43 family.</text>
</comment>
<reference evidence="7 8" key="1">
    <citation type="submission" date="2024-07" db="EMBL/GenBank/DDBJ databases">
        <title>Section-level genome sequencing and comparative genomics of Aspergillus sections Usti and Cavernicolus.</title>
        <authorList>
            <consortium name="Lawrence Berkeley National Laboratory"/>
            <person name="Nybo J.L."/>
            <person name="Vesth T.C."/>
            <person name="Theobald S."/>
            <person name="Frisvad J.C."/>
            <person name="Larsen T.O."/>
            <person name="Kjaerboelling I."/>
            <person name="Rothschild-Mancinelli K."/>
            <person name="Lyhne E.K."/>
            <person name="Kogle M.E."/>
            <person name="Barry K."/>
            <person name="Clum A."/>
            <person name="Na H."/>
            <person name="Ledsgaard L."/>
            <person name="Lin J."/>
            <person name="Lipzen A."/>
            <person name="Kuo A."/>
            <person name="Riley R."/>
            <person name="Mondo S."/>
            <person name="Labutti K."/>
            <person name="Haridas S."/>
            <person name="Pangalinan J."/>
            <person name="Salamov A.A."/>
            <person name="Simmons B.A."/>
            <person name="Magnuson J.K."/>
            <person name="Chen J."/>
            <person name="Drula E."/>
            <person name="Henrissat B."/>
            <person name="Wiebenga A."/>
            <person name="Lubbers R.J."/>
            <person name="Gomes A.C."/>
            <person name="Makela M.R."/>
            <person name="Stajich J."/>
            <person name="Grigoriev I.V."/>
            <person name="Mortensen U.H."/>
            <person name="De Vries R.P."/>
            <person name="Baker S.E."/>
            <person name="Andersen M.R."/>
        </authorList>
    </citation>
    <scope>NUCLEOTIDE SEQUENCE [LARGE SCALE GENOMIC DNA]</scope>
    <source>
        <strain evidence="7 8">CBS 123904</strain>
    </source>
</reference>
<sequence length="565" mass="62242">MEVIGIPKSFINPILPGWNSDPSCIFVPEADNTFFCTTSSFLAYPGLPIYASKDLQNWFLISNALHHPSQLPYFTNTSRPDEGIFASTLRYHKGTYHLSTVFYGVSVGIFKTLLFETTDPLSQSAWGVPLECPTLGYDPDLFFDDDGQSYITASRSTNGGIVQAPIDLATGQLTGEQYHLWNGSGGAWPEGPHIYKKDGFYYLMIAEGGISVDHMETIARSENLAGPYTSYTKNPILTNRNSSEYFQTVGHADLFQDAEGNWFGAALATRSGPQWENFPMGRETVLFPVTWDEGQWPKLDPVRGIMDGLSLPPRSRWSPPGGDRNPVAGRDVVDFAPGSSFPKHFLHWSIPGPSAYRISPNGHPYSLGLRPSNANLTGDISLPTAQNRTLVARKQAHSLFTFEVDILFRPSVNGEEAGVTVFLTPQQHLDLGIGLLDQDAPSIFFRVVDIGCSETGDLPAQFYSLPKHWQQRHVRLQVRAVNETTYRFAASLAHDRDHDHSREYVFYAPATVVSAGIGHFTGSLLGVYVTANGGNGTTGAYVSRWRYTPVGQVVDYGVVIPSGRS</sequence>
<keyword evidence="4 5" id="KW-0326">Glycosidase</keyword>
<feature type="domain" description="Beta-xylosidase C-terminal Concanavalin A-like" evidence="6">
    <location>
        <begin position="365"/>
        <end position="547"/>
    </location>
</feature>
<name>A0ABR4JDH9_9EURO</name>
<dbReference type="InterPro" id="IPR013320">
    <property type="entry name" value="ConA-like_dom_sf"/>
</dbReference>
<evidence type="ECO:0000313" key="8">
    <source>
        <dbReference type="Proteomes" id="UP001610446"/>
    </source>
</evidence>
<dbReference type="Gene3D" id="2.60.120.200">
    <property type="match status" value="1"/>
</dbReference>
<evidence type="ECO:0000256" key="1">
    <source>
        <dbReference type="ARBA" id="ARBA00009865"/>
    </source>
</evidence>
<evidence type="ECO:0000259" key="6">
    <source>
        <dbReference type="Pfam" id="PF17851"/>
    </source>
</evidence>
<evidence type="ECO:0000256" key="4">
    <source>
        <dbReference type="ARBA" id="ARBA00023295"/>
    </source>
</evidence>
<proteinExistence type="inferred from homology"/>
<accession>A0ABR4JDH9</accession>